<dbReference type="Pfam" id="PF13895">
    <property type="entry name" value="Ig_2"/>
    <property type="match status" value="1"/>
</dbReference>
<keyword evidence="1" id="KW-0732">Signal</keyword>
<dbReference type="SMART" id="SM00409">
    <property type="entry name" value="IG"/>
    <property type="match status" value="1"/>
</dbReference>
<dbReference type="PANTHER" id="PTHR45080">
    <property type="entry name" value="CONTACTIN 5"/>
    <property type="match status" value="1"/>
</dbReference>
<protein>
    <recommendedName>
        <fullName evidence="5">Ig-like domain-containing protein</fullName>
    </recommendedName>
</protein>
<keyword evidence="7" id="KW-1185">Reference proteome</keyword>
<evidence type="ECO:0000256" key="3">
    <source>
        <dbReference type="ARBA" id="ARBA00023319"/>
    </source>
</evidence>
<feature type="domain" description="Ig-like" evidence="5">
    <location>
        <begin position="60"/>
        <end position="174"/>
    </location>
</feature>
<sequence>MEFDSGNSWKLLQDNDGKKTLKITNASLENTGIYRCISKYVVRKTFVLEIDAVTYEWPPPKVISVIPNENVIHVNNHLTINCSVSSKSPLKILWFKECWTTMCEIDFAIYKIEIGQDYNCLCLINDNSNNSTYNWENLYISKLHIFNARIWDGGTYVCSALSSNGKDYKNVTITVEELKIQNSKVGRKSYLILLFIPMVLILLYVTSYLCCTKQKKNHDDSKNLNHLLSPTHVIPRK</sequence>
<organism evidence="6 7">
    <name type="scientific">Cryptolaemus montrouzieri</name>
    <dbReference type="NCBI Taxonomy" id="559131"/>
    <lineage>
        <taxon>Eukaryota</taxon>
        <taxon>Metazoa</taxon>
        <taxon>Ecdysozoa</taxon>
        <taxon>Arthropoda</taxon>
        <taxon>Hexapoda</taxon>
        <taxon>Insecta</taxon>
        <taxon>Pterygota</taxon>
        <taxon>Neoptera</taxon>
        <taxon>Endopterygota</taxon>
        <taxon>Coleoptera</taxon>
        <taxon>Polyphaga</taxon>
        <taxon>Cucujiformia</taxon>
        <taxon>Coccinelloidea</taxon>
        <taxon>Coccinellidae</taxon>
        <taxon>Scymninae</taxon>
        <taxon>Scymnini</taxon>
        <taxon>Cryptolaemus</taxon>
    </lineage>
</organism>
<keyword evidence="4" id="KW-0812">Transmembrane</keyword>
<dbReference type="InterPro" id="IPR013783">
    <property type="entry name" value="Ig-like_fold"/>
</dbReference>
<reference evidence="6 7" key="1">
    <citation type="journal article" date="2021" name="BMC Biol.">
        <title>Horizontally acquired antibacterial genes associated with adaptive radiation of ladybird beetles.</title>
        <authorList>
            <person name="Li H.S."/>
            <person name="Tang X.F."/>
            <person name="Huang Y.H."/>
            <person name="Xu Z.Y."/>
            <person name="Chen M.L."/>
            <person name="Du X.Y."/>
            <person name="Qiu B.Y."/>
            <person name="Chen P.T."/>
            <person name="Zhang W."/>
            <person name="Slipinski A."/>
            <person name="Escalona H.E."/>
            <person name="Waterhouse R.M."/>
            <person name="Zwick A."/>
            <person name="Pang H."/>
        </authorList>
    </citation>
    <scope>NUCLEOTIDE SEQUENCE [LARGE SCALE GENOMIC DNA]</scope>
    <source>
        <strain evidence="6">SYSU2018</strain>
    </source>
</reference>
<dbReference type="PANTHER" id="PTHR45080:SF8">
    <property type="entry name" value="IG-LIKE DOMAIN-CONTAINING PROTEIN"/>
    <property type="match status" value="1"/>
</dbReference>
<dbReference type="EMBL" id="JABFTP020000021">
    <property type="protein sequence ID" value="KAL3268738.1"/>
    <property type="molecule type" value="Genomic_DNA"/>
</dbReference>
<dbReference type="PROSITE" id="PS50835">
    <property type="entry name" value="IG_LIKE"/>
    <property type="match status" value="1"/>
</dbReference>
<evidence type="ECO:0000256" key="1">
    <source>
        <dbReference type="ARBA" id="ARBA00022729"/>
    </source>
</evidence>
<keyword evidence="4" id="KW-0472">Membrane</keyword>
<comment type="caution">
    <text evidence="6">The sequence shown here is derived from an EMBL/GenBank/DDBJ whole genome shotgun (WGS) entry which is preliminary data.</text>
</comment>
<feature type="transmembrane region" description="Helical" evidence="4">
    <location>
        <begin position="189"/>
        <end position="209"/>
    </location>
</feature>
<dbReference type="Proteomes" id="UP001516400">
    <property type="component" value="Unassembled WGS sequence"/>
</dbReference>
<keyword evidence="2" id="KW-1015">Disulfide bond</keyword>
<evidence type="ECO:0000256" key="2">
    <source>
        <dbReference type="ARBA" id="ARBA00023157"/>
    </source>
</evidence>
<dbReference type="InterPro" id="IPR050958">
    <property type="entry name" value="Cell_Adh-Cytoskel_Orgn"/>
</dbReference>
<dbReference type="InterPro" id="IPR036179">
    <property type="entry name" value="Ig-like_dom_sf"/>
</dbReference>
<dbReference type="SUPFAM" id="SSF48726">
    <property type="entry name" value="Immunoglobulin"/>
    <property type="match status" value="1"/>
</dbReference>
<dbReference type="AlphaFoldDB" id="A0ABD2MQW0"/>
<evidence type="ECO:0000313" key="7">
    <source>
        <dbReference type="Proteomes" id="UP001516400"/>
    </source>
</evidence>
<evidence type="ECO:0000256" key="4">
    <source>
        <dbReference type="SAM" id="Phobius"/>
    </source>
</evidence>
<dbReference type="Gene3D" id="2.60.40.10">
    <property type="entry name" value="Immunoglobulins"/>
    <property type="match status" value="1"/>
</dbReference>
<dbReference type="InterPro" id="IPR007110">
    <property type="entry name" value="Ig-like_dom"/>
</dbReference>
<name>A0ABD2MQW0_9CUCU</name>
<evidence type="ECO:0000313" key="6">
    <source>
        <dbReference type="EMBL" id="KAL3268738.1"/>
    </source>
</evidence>
<accession>A0ABD2MQW0</accession>
<proteinExistence type="predicted"/>
<keyword evidence="4" id="KW-1133">Transmembrane helix</keyword>
<keyword evidence="3" id="KW-0393">Immunoglobulin domain</keyword>
<dbReference type="InterPro" id="IPR003599">
    <property type="entry name" value="Ig_sub"/>
</dbReference>
<gene>
    <name evidence="6" type="ORF">HHI36_007840</name>
</gene>
<evidence type="ECO:0000259" key="5">
    <source>
        <dbReference type="PROSITE" id="PS50835"/>
    </source>
</evidence>